<organism evidence="1 2">
    <name type="scientific">Lactobacillus amylovorus</name>
    <dbReference type="NCBI Taxonomy" id="1604"/>
    <lineage>
        <taxon>Bacteria</taxon>
        <taxon>Bacillati</taxon>
        <taxon>Bacillota</taxon>
        <taxon>Bacilli</taxon>
        <taxon>Lactobacillales</taxon>
        <taxon>Lactobacillaceae</taxon>
        <taxon>Lactobacillus</taxon>
    </lineage>
</organism>
<proteinExistence type="predicted"/>
<sequence>MNNQPTKKRILTLEQMLNQADQFGDVYTALQQKIFYILIDGFKRLRPKLIEAEDDPNKILEWRLAALSQMGGLTDKIIKFVSKQTGESERAIYQIIQQNGIRVTKQMNRQLSRTLKKPIHDVNQNTMNIVSSYAAQTFREINNQVNQSLLSRNYNRNPALRTYQKIVNKTVLDVSVGKKTARKALNDSLGQMYNNGMGLTVTDRAGNQRSVESYVRTTMNTTVARTYNDARMSSMKDYDTVLAVMTSHPAARPACSEIQGQVVCVVSTFDDRYVDGYPSIYDYGYGEPSGCFGINCSHSLIPYIEGVTTNTQKQYDPEKAVANEKIRNKQHYMQRQIRNKKLQLALAQHAGDDEKVGQIKSSIRGYQGKVRKIVNDHGFLARERSYEQVSSATVQKVLDDSDAENS</sequence>
<dbReference type="Pfam" id="PF06152">
    <property type="entry name" value="Phage_min_cap2"/>
    <property type="match status" value="1"/>
</dbReference>
<dbReference type="AlphaFoldDB" id="A0A9X3W532"/>
<dbReference type="RefSeq" id="WP_271880751.1">
    <property type="nucleotide sequence ID" value="NZ_JAOTGY010000007.1"/>
</dbReference>
<dbReference type="Proteomes" id="UP001141981">
    <property type="component" value="Unassembled WGS sequence"/>
</dbReference>
<evidence type="ECO:0000313" key="2">
    <source>
        <dbReference type="Proteomes" id="UP001141981"/>
    </source>
</evidence>
<reference evidence="1" key="2">
    <citation type="submission" date="2022-10" db="EMBL/GenBank/DDBJ databases">
        <authorList>
            <person name="Kostovova I."/>
            <person name="Moravkova M."/>
            <person name="Pechar R."/>
        </authorList>
    </citation>
    <scope>NUCLEOTIDE SEQUENCE</scope>
    <source>
        <strain evidence="1">M490A</strain>
    </source>
</reference>
<accession>A0A9X3W532</accession>
<protein>
    <submittedName>
        <fullName evidence="1">Phage minor capsid protein</fullName>
    </submittedName>
</protein>
<name>A0A9X3W532_LACAM</name>
<reference evidence="1" key="1">
    <citation type="journal article" date="2022" name="Microorganisms">
        <title>Antibiotic Susceptibility, Resistance Gene Determinants and Corresponding Genomic Regions in Lactobacillus amylovorus Isolates Derived from Wild Boars and Domestic Pigs.</title>
        <authorList>
            <person name="Moravkova M."/>
            <person name="Kostovova I."/>
            <person name="Kavanova K."/>
            <person name="Pechar R."/>
            <person name="Stanek S."/>
            <person name="Brychta A."/>
            <person name="Zeman M."/>
            <person name="Kubasova T."/>
        </authorList>
    </citation>
    <scope>NUCLEOTIDE SEQUENCE</scope>
    <source>
        <strain evidence="1">M490A</strain>
    </source>
</reference>
<comment type="caution">
    <text evidence="1">The sequence shown here is derived from an EMBL/GenBank/DDBJ whole genome shotgun (WGS) entry which is preliminary data.</text>
</comment>
<dbReference type="InterPro" id="IPR009319">
    <property type="entry name" value="Phage_A118_VSP1"/>
</dbReference>
<dbReference type="GO" id="GO:0005198">
    <property type="term" value="F:structural molecule activity"/>
    <property type="evidence" value="ECO:0007669"/>
    <property type="project" value="InterPro"/>
</dbReference>
<gene>
    <name evidence="1" type="ORF">ODU72_04850</name>
</gene>
<evidence type="ECO:0000313" key="1">
    <source>
        <dbReference type="EMBL" id="MDB6258007.1"/>
    </source>
</evidence>
<dbReference type="EMBL" id="JAOTGY010000007">
    <property type="protein sequence ID" value="MDB6258007.1"/>
    <property type="molecule type" value="Genomic_DNA"/>
</dbReference>